<protein>
    <submittedName>
        <fullName evidence="1">Uncharacterized protein</fullName>
    </submittedName>
</protein>
<keyword evidence="2" id="KW-1185">Reference proteome</keyword>
<name>A0A542SP23_9MICO</name>
<proteinExistence type="predicted"/>
<evidence type="ECO:0000313" key="2">
    <source>
        <dbReference type="Proteomes" id="UP000316181"/>
    </source>
</evidence>
<dbReference type="RefSeq" id="WP_342776021.1">
    <property type="nucleotide sequence ID" value="NZ_BAAATB010000002.1"/>
</dbReference>
<comment type="caution">
    <text evidence="1">The sequence shown here is derived from an EMBL/GenBank/DDBJ whole genome shotgun (WGS) entry which is preliminary data.</text>
</comment>
<dbReference type="EMBL" id="VFNV01000001">
    <property type="protein sequence ID" value="TQK76305.1"/>
    <property type="molecule type" value="Genomic_DNA"/>
</dbReference>
<evidence type="ECO:0000313" key="1">
    <source>
        <dbReference type="EMBL" id="TQK76305.1"/>
    </source>
</evidence>
<organism evidence="1 2">
    <name type="scientific">Rarobacter incanus</name>
    <dbReference type="NCBI Taxonomy" id="153494"/>
    <lineage>
        <taxon>Bacteria</taxon>
        <taxon>Bacillati</taxon>
        <taxon>Actinomycetota</taxon>
        <taxon>Actinomycetes</taxon>
        <taxon>Micrococcales</taxon>
        <taxon>Rarobacteraceae</taxon>
        <taxon>Rarobacter</taxon>
    </lineage>
</organism>
<sequence length="65" mass="7628">MLIWTDLTDWWKRYDIDQLASELTDAEVELFFTALDGSNKFADRLRVAREHPQGTEPAPRHLRAL</sequence>
<accession>A0A542SP23</accession>
<dbReference type="Proteomes" id="UP000316181">
    <property type="component" value="Unassembled WGS sequence"/>
</dbReference>
<gene>
    <name evidence="1" type="ORF">FB389_0969</name>
</gene>
<reference evidence="1 2" key="1">
    <citation type="submission" date="2019-06" db="EMBL/GenBank/DDBJ databases">
        <title>Sequencing the genomes of 1000 actinobacteria strains.</title>
        <authorList>
            <person name="Klenk H.-P."/>
        </authorList>
    </citation>
    <scope>NUCLEOTIDE SEQUENCE [LARGE SCALE GENOMIC DNA]</scope>
    <source>
        <strain evidence="1 2">DSM 10596</strain>
    </source>
</reference>
<dbReference type="AlphaFoldDB" id="A0A542SP23"/>